<dbReference type="EMBL" id="AP028912">
    <property type="protein sequence ID" value="BES93974.1"/>
    <property type="molecule type" value="Genomic_DNA"/>
</dbReference>
<evidence type="ECO:0000313" key="2">
    <source>
        <dbReference type="EMBL" id="BES93974.1"/>
    </source>
</evidence>
<organism evidence="2 3">
    <name type="scientific">Nesidiocoris tenuis</name>
    <dbReference type="NCBI Taxonomy" id="355587"/>
    <lineage>
        <taxon>Eukaryota</taxon>
        <taxon>Metazoa</taxon>
        <taxon>Ecdysozoa</taxon>
        <taxon>Arthropoda</taxon>
        <taxon>Hexapoda</taxon>
        <taxon>Insecta</taxon>
        <taxon>Pterygota</taxon>
        <taxon>Neoptera</taxon>
        <taxon>Paraneoptera</taxon>
        <taxon>Hemiptera</taxon>
        <taxon>Heteroptera</taxon>
        <taxon>Panheteroptera</taxon>
        <taxon>Cimicomorpha</taxon>
        <taxon>Miridae</taxon>
        <taxon>Dicyphina</taxon>
        <taxon>Nesidiocoris</taxon>
    </lineage>
</organism>
<evidence type="ECO:0000256" key="1">
    <source>
        <dbReference type="SAM" id="Coils"/>
    </source>
</evidence>
<dbReference type="Proteomes" id="UP001307889">
    <property type="component" value="Chromosome 4"/>
</dbReference>
<proteinExistence type="predicted"/>
<keyword evidence="1" id="KW-0175">Coiled coil</keyword>
<feature type="coiled-coil region" evidence="1">
    <location>
        <begin position="36"/>
        <end position="70"/>
    </location>
</feature>
<keyword evidence="3" id="KW-1185">Reference proteome</keyword>
<gene>
    <name evidence="2" type="ORF">NTJ_06783</name>
</gene>
<accession>A0ABN7ARQ3</accession>
<sequence length="248" mass="27952">MDEMFSRIMVGFSKLLEDSLKEVATKSDLGHLGNLIKKIAVENDFLRASVDRLKKENADLRYQIEEVDRRSRKNNLILKGLPAGNENLMHTSTKILRELVVGKEIGIDRATRLGRGNAPVLIEMTDNHVVPEILKNAGKLIKTGVSISKDLTPLMRSKANRMLKLRWELRNRFPNANLSMKLHDDTLKIDGKTIACIEDELKCDGEDALLVLNKMFDADVGDILARVKNFVVLPPKKQNPKNDDSTVK</sequence>
<name>A0ABN7ARQ3_9HEMI</name>
<protein>
    <submittedName>
        <fullName evidence="2">Uncharacterized protein</fullName>
    </submittedName>
</protein>
<evidence type="ECO:0000313" key="3">
    <source>
        <dbReference type="Proteomes" id="UP001307889"/>
    </source>
</evidence>
<reference evidence="2 3" key="1">
    <citation type="submission" date="2023-09" db="EMBL/GenBank/DDBJ databases">
        <title>Nesidiocoris tenuis whole genome shotgun sequence.</title>
        <authorList>
            <person name="Shibata T."/>
            <person name="Shimoda M."/>
            <person name="Kobayashi T."/>
            <person name="Uehara T."/>
        </authorList>
    </citation>
    <scope>NUCLEOTIDE SEQUENCE [LARGE SCALE GENOMIC DNA]</scope>
    <source>
        <strain evidence="2 3">Japan</strain>
    </source>
</reference>